<keyword evidence="10" id="KW-1185">Reference proteome</keyword>
<feature type="domain" description="MoaB/Mog" evidence="8">
    <location>
        <begin position="409"/>
        <end position="552"/>
    </location>
</feature>
<feature type="compositionally biased region" description="Basic residues" evidence="7">
    <location>
        <begin position="170"/>
        <end position="192"/>
    </location>
</feature>
<proteinExistence type="inferred from homology"/>
<keyword evidence="5" id="KW-0479">Metal-binding</keyword>
<evidence type="ECO:0000259" key="8">
    <source>
        <dbReference type="SMART" id="SM00852"/>
    </source>
</evidence>
<dbReference type="PANTHER" id="PTHR10192:SF5">
    <property type="entry name" value="GEPHYRIN"/>
    <property type="match status" value="1"/>
</dbReference>
<dbReference type="GO" id="GO:0006777">
    <property type="term" value="P:Mo-molybdopterin cofactor biosynthetic process"/>
    <property type="evidence" value="ECO:0007669"/>
    <property type="project" value="UniProtKB-UniRule"/>
</dbReference>
<dbReference type="FunFam" id="3.40.980.10:FF:000011">
    <property type="entry name" value="Molybdopterin molybdenumtransferase"/>
    <property type="match status" value="1"/>
</dbReference>
<organism evidence="9 10">
    <name type="scientific">Phascolomyces articulosus</name>
    <dbReference type="NCBI Taxonomy" id="60185"/>
    <lineage>
        <taxon>Eukaryota</taxon>
        <taxon>Fungi</taxon>
        <taxon>Fungi incertae sedis</taxon>
        <taxon>Mucoromycota</taxon>
        <taxon>Mucoromycotina</taxon>
        <taxon>Mucoromycetes</taxon>
        <taxon>Mucorales</taxon>
        <taxon>Lichtheimiaceae</taxon>
        <taxon>Phascolomyces</taxon>
    </lineage>
</organism>
<evidence type="ECO:0000313" key="9">
    <source>
        <dbReference type="EMBL" id="KAI9269302.1"/>
    </source>
</evidence>
<dbReference type="PROSITE" id="PS01078">
    <property type="entry name" value="MOCF_BIOSYNTHESIS_1"/>
    <property type="match status" value="1"/>
</dbReference>
<dbReference type="GO" id="GO:0005829">
    <property type="term" value="C:cytosol"/>
    <property type="evidence" value="ECO:0007669"/>
    <property type="project" value="TreeGrafter"/>
</dbReference>
<dbReference type="GO" id="GO:0061598">
    <property type="term" value="F:molybdopterin adenylyltransferase activity"/>
    <property type="evidence" value="ECO:0007669"/>
    <property type="project" value="UniProtKB-UniRule"/>
</dbReference>
<gene>
    <name evidence="9" type="ORF">BDA99DRAFT_504105</name>
</gene>
<comment type="catalytic activity">
    <reaction evidence="5">
        <text>molybdopterin + ATP + H(+) = adenylyl-molybdopterin + diphosphate</text>
        <dbReference type="Rhea" id="RHEA:31331"/>
        <dbReference type="ChEBI" id="CHEBI:15378"/>
        <dbReference type="ChEBI" id="CHEBI:30616"/>
        <dbReference type="ChEBI" id="CHEBI:33019"/>
        <dbReference type="ChEBI" id="CHEBI:58698"/>
        <dbReference type="ChEBI" id="CHEBI:62727"/>
    </reaction>
</comment>
<dbReference type="PROSITE" id="PS01079">
    <property type="entry name" value="MOCF_BIOSYNTHESIS_2"/>
    <property type="match status" value="1"/>
</dbReference>
<evidence type="ECO:0000256" key="3">
    <source>
        <dbReference type="ARBA" id="ARBA00008339"/>
    </source>
</evidence>
<evidence type="ECO:0000313" key="10">
    <source>
        <dbReference type="Proteomes" id="UP001209540"/>
    </source>
</evidence>
<keyword evidence="5" id="KW-0460">Magnesium</keyword>
<dbReference type="Gene3D" id="3.40.980.10">
    <property type="entry name" value="MoaB/Mog-like domain"/>
    <property type="match status" value="2"/>
</dbReference>
<keyword evidence="5" id="KW-0500">Molybdenum</keyword>
<dbReference type="GO" id="GO:0005524">
    <property type="term" value="F:ATP binding"/>
    <property type="evidence" value="ECO:0007669"/>
    <property type="project" value="UniProtKB-UniRule"/>
</dbReference>
<dbReference type="InterPro" id="IPR005110">
    <property type="entry name" value="MoeA_linker/N"/>
</dbReference>
<dbReference type="SUPFAM" id="SSF63867">
    <property type="entry name" value="MoeA C-terminal domain-like"/>
    <property type="match status" value="1"/>
</dbReference>
<dbReference type="SMART" id="SM00852">
    <property type="entry name" value="MoCF_biosynth"/>
    <property type="match status" value="2"/>
</dbReference>
<dbReference type="CDD" id="cd00887">
    <property type="entry name" value="MoeA"/>
    <property type="match status" value="1"/>
</dbReference>
<accession>A0AAD5KKP2</accession>
<dbReference type="InterPro" id="IPR036135">
    <property type="entry name" value="MoeA_linker/N_sf"/>
</dbReference>
<dbReference type="InterPro" id="IPR038987">
    <property type="entry name" value="MoeA-like"/>
</dbReference>
<dbReference type="NCBIfam" id="NF045515">
    <property type="entry name" value="Glp_gephyrin"/>
    <property type="match status" value="1"/>
</dbReference>
<comment type="similarity">
    <text evidence="5">Belongs to the MoeA family.</text>
</comment>
<dbReference type="AlphaFoldDB" id="A0AAD5KKP2"/>
<evidence type="ECO:0000256" key="5">
    <source>
        <dbReference type="RuleBase" id="RU365090"/>
    </source>
</evidence>
<evidence type="ECO:0000256" key="4">
    <source>
        <dbReference type="ARBA" id="ARBA00023150"/>
    </source>
</evidence>
<dbReference type="InterPro" id="IPR001453">
    <property type="entry name" value="MoaB/Mog_dom"/>
</dbReference>
<keyword evidence="6" id="KW-0175">Coiled coil</keyword>
<dbReference type="CDD" id="cd00886">
    <property type="entry name" value="MogA_MoaB"/>
    <property type="match status" value="1"/>
</dbReference>
<comment type="function">
    <text evidence="5">Catalyzes two steps in the biosynthesis of the molybdenum cofactor. In the first step, molybdopterin is adenylated. Subsequently, molybdate is inserted into adenylated molybdopterin and AMP is released.</text>
</comment>
<comment type="catalytic activity">
    <reaction evidence="5">
        <text>adenylyl-molybdopterin + molybdate = Mo-molybdopterin + AMP + H(+)</text>
        <dbReference type="Rhea" id="RHEA:35047"/>
        <dbReference type="ChEBI" id="CHEBI:15378"/>
        <dbReference type="ChEBI" id="CHEBI:36264"/>
        <dbReference type="ChEBI" id="CHEBI:62727"/>
        <dbReference type="ChEBI" id="CHEBI:71302"/>
        <dbReference type="ChEBI" id="CHEBI:456215"/>
    </reaction>
</comment>
<name>A0AAD5KKP2_9FUNG</name>
<dbReference type="NCBIfam" id="TIGR00177">
    <property type="entry name" value="molyb_syn"/>
    <property type="match status" value="2"/>
</dbReference>
<comment type="caution">
    <text evidence="9">The sequence shown here is derived from an EMBL/GenBank/DDBJ whole genome shotgun (WGS) entry which is preliminary data.</text>
</comment>
<comment type="similarity">
    <text evidence="3">In the C-terminal section; belongs to the MoeA family.</text>
</comment>
<evidence type="ECO:0000256" key="2">
    <source>
        <dbReference type="ARBA" id="ARBA00007589"/>
    </source>
</evidence>
<feature type="coiled-coil region" evidence="6">
    <location>
        <begin position="453"/>
        <end position="480"/>
    </location>
</feature>
<reference evidence="9" key="2">
    <citation type="submission" date="2023-02" db="EMBL/GenBank/DDBJ databases">
        <authorList>
            <consortium name="DOE Joint Genome Institute"/>
            <person name="Mondo S.J."/>
            <person name="Chang Y."/>
            <person name="Wang Y."/>
            <person name="Ahrendt S."/>
            <person name="Andreopoulos W."/>
            <person name="Barry K."/>
            <person name="Beard J."/>
            <person name="Benny G.L."/>
            <person name="Blankenship S."/>
            <person name="Bonito G."/>
            <person name="Cuomo C."/>
            <person name="Desiro A."/>
            <person name="Gervers K.A."/>
            <person name="Hundley H."/>
            <person name="Kuo A."/>
            <person name="LaButti K."/>
            <person name="Lang B.F."/>
            <person name="Lipzen A."/>
            <person name="O'Donnell K."/>
            <person name="Pangilinan J."/>
            <person name="Reynolds N."/>
            <person name="Sandor L."/>
            <person name="Smith M.W."/>
            <person name="Tsang A."/>
            <person name="Grigoriev I.V."/>
            <person name="Stajich J.E."/>
            <person name="Spatafora J.W."/>
        </authorList>
    </citation>
    <scope>NUCLEOTIDE SEQUENCE</scope>
    <source>
        <strain evidence="9">RSA 2281</strain>
    </source>
</reference>
<dbReference type="Pfam" id="PF03454">
    <property type="entry name" value="MoeA_C"/>
    <property type="match status" value="1"/>
</dbReference>
<protein>
    <submittedName>
        <fullName evidence="9">MoaB/Mog domain-containing protein</fullName>
    </submittedName>
</protein>
<dbReference type="Pfam" id="PF00994">
    <property type="entry name" value="MoCF_biosynth"/>
    <property type="match status" value="2"/>
</dbReference>
<dbReference type="InterPro" id="IPR036688">
    <property type="entry name" value="MoeA_C_domain_IV_sf"/>
</dbReference>
<dbReference type="FunFam" id="2.170.190.11:FF:000001">
    <property type="entry name" value="Molybdopterin molybdenumtransferase"/>
    <property type="match status" value="1"/>
</dbReference>
<keyword evidence="4 5" id="KW-0501">Molybdenum cofactor biosynthesis</keyword>
<keyword evidence="5" id="KW-0808">Transferase</keyword>
<feature type="region of interest" description="Disordered" evidence="7">
    <location>
        <begin position="166"/>
        <end position="205"/>
    </location>
</feature>
<comment type="cofactor">
    <cofactor evidence="5">
        <name>Mg(2+)</name>
        <dbReference type="ChEBI" id="CHEBI:18420"/>
    </cofactor>
</comment>
<dbReference type="Gene3D" id="2.40.340.10">
    <property type="entry name" value="MoeA, C-terminal, domain IV"/>
    <property type="match status" value="1"/>
</dbReference>
<dbReference type="PANTHER" id="PTHR10192">
    <property type="entry name" value="MOLYBDOPTERIN BIOSYNTHESIS PROTEIN"/>
    <property type="match status" value="1"/>
</dbReference>
<dbReference type="Pfam" id="PF03453">
    <property type="entry name" value="MoeA_N"/>
    <property type="match status" value="1"/>
</dbReference>
<dbReference type="InterPro" id="IPR005111">
    <property type="entry name" value="MoeA_C_domain_IV"/>
</dbReference>
<dbReference type="Gene3D" id="2.170.190.11">
    <property type="entry name" value="Molybdopterin biosynthesis moea protein, domain 3"/>
    <property type="match status" value="1"/>
</dbReference>
<dbReference type="InterPro" id="IPR036425">
    <property type="entry name" value="MoaB/Mog-like_dom_sf"/>
</dbReference>
<dbReference type="EMBL" id="JAIXMP010000008">
    <property type="protein sequence ID" value="KAI9269302.1"/>
    <property type="molecule type" value="Genomic_DNA"/>
</dbReference>
<dbReference type="GO" id="GO:0061599">
    <property type="term" value="F:molybdopterin molybdotransferase activity"/>
    <property type="evidence" value="ECO:0007669"/>
    <property type="project" value="UniProtKB-UniRule"/>
</dbReference>
<evidence type="ECO:0000256" key="7">
    <source>
        <dbReference type="SAM" id="MobiDB-lite"/>
    </source>
</evidence>
<comment type="similarity">
    <text evidence="2">In the N-terminal section; belongs to the MoaB/Mog family.</text>
</comment>
<comment type="pathway">
    <text evidence="1 5">Cofactor biosynthesis; molybdopterin biosynthesis.</text>
</comment>
<evidence type="ECO:0000256" key="6">
    <source>
        <dbReference type="SAM" id="Coils"/>
    </source>
</evidence>
<evidence type="ECO:0000256" key="1">
    <source>
        <dbReference type="ARBA" id="ARBA00005046"/>
    </source>
</evidence>
<sequence>MSTDASGLFTVGILTVSDTSSLNATKDKSGPLLVELLTETQQYNVQQKAIVPDEITLIQKTVEHWCDNIGLNLVLITGGTGFAPRDQTPEAVIPLLDRLTPGITHVLLASSTAITPFAALSRPVTGIRKNSLVVTFPGSPKACKENLSAILNILPHGLDLLKDQQQNTSLHKHHHGHGHKHHHHHKGHHSCVHRSDTHGHHEGRSISLDAPVSQRARTSPYPIIPVDEAESLVAKYAHITETVSVPVSQELLGHVLAEDVKAVEAVPGYRASIVDGYAVRASQSPGVYIVGSVSLASDNDPSSLTAQIPADHIVRIATGGMVPAGMDAVVMVEDTRLIEASEDGKEEKRVEILVKTSSGENIREIGSDCEIGTEVGYKGQTISTVGGELGVLASVGIRNVNVYRKPRVGVLSTGNEVVDHVSTAELKQGEIRDTNRITLLGAIKTAGFEAVDLGIIKDKVQDIESRLQEALDQVDVLITTGGVSMGEADFMKPVLEQKIGAKVHFGRVKMKPGKPTTFATREADNKLIFALPGNPASATVTFYLFVLPGLRKMAGYPQYANPVIPVEITNDVSLDPRPEYHRVRISVSGSKFIADSTGGQRSSRMLSLRQANGLLKLPAWTEEKQKLLKGDTVPCVLIGQLNPTNV</sequence>
<dbReference type="SUPFAM" id="SSF53218">
    <property type="entry name" value="Molybdenum cofactor biosynthesis proteins"/>
    <property type="match status" value="2"/>
</dbReference>
<feature type="domain" description="MoaB/Mog" evidence="8">
    <location>
        <begin position="12"/>
        <end position="157"/>
    </location>
</feature>
<dbReference type="Proteomes" id="UP001209540">
    <property type="component" value="Unassembled WGS sequence"/>
</dbReference>
<dbReference type="Gene3D" id="3.90.105.10">
    <property type="entry name" value="Molybdopterin biosynthesis moea protein, domain 2"/>
    <property type="match status" value="1"/>
</dbReference>
<dbReference type="SUPFAM" id="SSF63882">
    <property type="entry name" value="MoeA N-terminal region -like"/>
    <property type="match status" value="1"/>
</dbReference>
<reference evidence="9" key="1">
    <citation type="journal article" date="2022" name="IScience">
        <title>Evolution of zygomycete secretomes and the origins of terrestrial fungal ecologies.</title>
        <authorList>
            <person name="Chang Y."/>
            <person name="Wang Y."/>
            <person name="Mondo S."/>
            <person name="Ahrendt S."/>
            <person name="Andreopoulos W."/>
            <person name="Barry K."/>
            <person name="Beard J."/>
            <person name="Benny G.L."/>
            <person name="Blankenship S."/>
            <person name="Bonito G."/>
            <person name="Cuomo C."/>
            <person name="Desiro A."/>
            <person name="Gervers K.A."/>
            <person name="Hundley H."/>
            <person name="Kuo A."/>
            <person name="LaButti K."/>
            <person name="Lang B.F."/>
            <person name="Lipzen A."/>
            <person name="O'Donnell K."/>
            <person name="Pangilinan J."/>
            <person name="Reynolds N."/>
            <person name="Sandor L."/>
            <person name="Smith M.E."/>
            <person name="Tsang A."/>
            <person name="Grigoriev I.V."/>
            <person name="Stajich J.E."/>
            <person name="Spatafora J.W."/>
        </authorList>
    </citation>
    <scope>NUCLEOTIDE SEQUENCE</scope>
    <source>
        <strain evidence="9">RSA 2281</strain>
    </source>
</reference>
<feature type="compositionally biased region" description="Basic and acidic residues" evidence="7">
    <location>
        <begin position="193"/>
        <end position="204"/>
    </location>
</feature>
<dbReference type="InterPro" id="IPR008284">
    <property type="entry name" value="MoCF_biosynth_CS"/>
</dbReference>
<dbReference type="GO" id="GO:0046872">
    <property type="term" value="F:metal ion binding"/>
    <property type="evidence" value="ECO:0007669"/>
    <property type="project" value="UniProtKB-UniRule"/>
</dbReference>